<protein>
    <submittedName>
        <fullName evidence="1">Uncharacterized protein</fullName>
    </submittedName>
</protein>
<accession>G4T9M6</accession>
<dbReference type="AlphaFoldDB" id="G4T9M6"/>
<organism evidence="1 2">
    <name type="scientific">Serendipita indica (strain DSM 11827)</name>
    <name type="common">Root endophyte fungus</name>
    <name type="synonym">Piriformospora indica</name>
    <dbReference type="NCBI Taxonomy" id="1109443"/>
    <lineage>
        <taxon>Eukaryota</taxon>
        <taxon>Fungi</taxon>
        <taxon>Dikarya</taxon>
        <taxon>Basidiomycota</taxon>
        <taxon>Agaricomycotina</taxon>
        <taxon>Agaricomycetes</taxon>
        <taxon>Sebacinales</taxon>
        <taxon>Serendipitaceae</taxon>
        <taxon>Serendipita</taxon>
    </lineage>
</organism>
<dbReference type="eggNOG" id="ENOG502SCN1">
    <property type="taxonomic scope" value="Eukaryota"/>
</dbReference>
<reference evidence="1 2" key="1">
    <citation type="journal article" date="2011" name="PLoS Pathog.">
        <title>Endophytic Life Strategies Decoded by Genome and Transcriptome Analyses of the Mutualistic Root Symbiont Piriformospora indica.</title>
        <authorList>
            <person name="Zuccaro A."/>
            <person name="Lahrmann U."/>
            <person name="Guldener U."/>
            <person name="Langen G."/>
            <person name="Pfiffi S."/>
            <person name="Biedenkopf D."/>
            <person name="Wong P."/>
            <person name="Samans B."/>
            <person name="Grimm C."/>
            <person name="Basiewicz M."/>
            <person name="Murat C."/>
            <person name="Martin F."/>
            <person name="Kogel K.H."/>
        </authorList>
    </citation>
    <scope>NUCLEOTIDE SEQUENCE [LARGE SCALE GENOMIC DNA]</scope>
    <source>
        <strain evidence="1 2">DSM 11827</strain>
    </source>
</reference>
<name>G4T9M6_SERID</name>
<dbReference type="STRING" id="1109443.G4T9M6"/>
<proteinExistence type="predicted"/>
<keyword evidence="2" id="KW-1185">Reference proteome</keyword>
<gene>
    <name evidence="1" type="ORF">PIIN_01894</name>
</gene>
<dbReference type="HOGENOM" id="CLU_437481_0_0_1"/>
<dbReference type="Proteomes" id="UP000007148">
    <property type="component" value="Unassembled WGS sequence"/>
</dbReference>
<comment type="caution">
    <text evidence="1">The sequence shown here is derived from an EMBL/GenBank/DDBJ whole genome shotgun (WGS) entry which is preliminary data.</text>
</comment>
<dbReference type="EMBL" id="CAFZ01000024">
    <property type="protein sequence ID" value="CCA68027.1"/>
    <property type="molecule type" value="Genomic_DNA"/>
</dbReference>
<dbReference type="InParanoid" id="G4T9M6"/>
<evidence type="ECO:0000313" key="2">
    <source>
        <dbReference type="Proteomes" id="UP000007148"/>
    </source>
</evidence>
<evidence type="ECO:0000313" key="1">
    <source>
        <dbReference type="EMBL" id="CCA68027.1"/>
    </source>
</evidence>
<sequence>MADPLSIATTIAGIIRESIKVGKQLYDLLGRYKRSNLTLLCLCTEVFIIEKALVKLQAYGTENPRAFGFNDKDASKDIDCALFATSITLSELSRQLEKLGGRIEAESRPRATTLEKLKLLWREEDMKQILDHLRGQHSALQFLLTAITMESIDEIKQMLANNRPVIEHMEEEASIHSQRLGCLKALSRPQYSATIVGSDSVKSIPEDSIADPLEISCATDEKPAYPLIPELIGSGLSYQQVIDIYERSGLDPLTVKAKLEAWKTYGSNTDFRIALTALIRNNCNVAVTDDGLMFLYVLDRQLYPRTLLMLKKYAYNFTITQQRLEILMRLSEMTIALHSPTIDPLTSSSPNSSSMSRSIATDNLRRFLGSLEANMYNFAETYQQINGLINLRRLSDLIKNHNQWLFDDPQSHNYAALDTMWLVQFWEHNAYDAVITEDTLCQVMNWFITHQGVPCHIHVVLLLLRRCFFRKEVLLRSLDRLRGANDAPTYLTLTLEILAHSTDQLPVDHLVSEVNRLFKKFWTEPRFYYPPLMANKYNYNIPEMVRVEKAVESAFPSAFVETGLCWDWLMFNGFDLKETQKDATMIPDTFSSLSAEQKKECIRQMHARRSVSIKYSPDSHLFHQDRLN</sequence>
<dbReference type="OrthoDB" id="5365701at2759"/>